<evidence type="ECO:0000256" key="12">
    <source>
        <dbReference type="ARBA" id="ARBA00023012"/>
    </source>
</evidence>
<dbReference type="FunFam" id="3.30.565.10:FF:000010">
    <property type="entry name" value="Sensor histidine kinase RcsC"/>
    <property type="match status" value="1"/>
</dbReference>
<keyword evidence="12" id="KW-0902">Two-component regulatory system</keyword>
<protein>
    <recommendedName>
        <fullName evidence="3">histidine kinase</fullName>
        <ecNumber evidence="3">2.7.13.3</ecNumber>
    </recommendedName>
</protein>
<dbReference type="GO" id="GO:0000155">
    <property type="term" value="F:phosphorelay sensor kinase activity"/>
    <property type="evidence" value="ECO:0007669"/>
    <property type="project" value="InterPro"/>
</dbReference>
<dbReference type="Pfam" id="PF02518">
    <property type="entry name" value="HATPase_c"/>
    <property type="match status" value="1"/>
</dbReference>
<dbReference type="InterPro" id="IPR036890">
    <property type="entry name" value="HATPase_C_sf"/>
</dbReference>
<dbReference type="Pfam" id="PF00072">
    <property type="entry name" value="Response_reg"/>
    <property type="match status" value="1"/>
</dbReference>
<evidence type="ECO:0000256" key="7">
    <source>
        <dbReference type="ARBA" id="ARBA00022741"/>
    </source>
</evidence>
<dbReference type="PANTHER" id="PTHR43047">
    <property type="entry name" value="TWO-COMPONENT HISTIDINE PROTEIN KINASE"/>
    <property type="match status" value="1"/>
</dbReference>
<accession>A0A1R4B2I5</accession>
<dbReference type="FunFam" id="1.10.287.130:FF:000004">
    <property type="entry name" value="Ethylene receptor 1"/>
    <property type="match status" value="1"/>
</dbReference>
<keyword evidence="15" id="KW-0175">Coiled coil</keyword>
<dbReference type="InterPro" id="IPR011006">
    <property type="entry name" value="CheY-like_superfamily"/>
</dbReference>
<dbReference type="GO" id="GO:0005524">
    <property type="term" value="F:ATP binding"/>
    <property type="evidence" value="ECO:0007669"/>
    <property type="project" value="UniProtKB-KW"/>
</dbReference>
<evidence type="ECO:0000256" key="3">
    <source>
        <dbReference type="ARBA" id="ARBA00012438"/>
    </source>
</evidence>
<keyword evidence="13" id="KW-0472">Membrane</keyword>
<evidence type="ECO:0000256" key="14">
    <source>
        <dbReference type="PROSITE-ProRule" id="PRU00169"/>
    </source>
</evidence>
<feature type="modified residue" description="4-aspartylphosphate" evidence="14">
    <location>
        <position position="524"/>
    </location>
</feature>
<dbReference type="PROSITE" id="PS50110">
    <property type="entry name" value="RESPONSE_REGULATORY"/>
    <property type="match status" value="1"/>
</dbReference>
<keyword evidence="19" id="KW-1185">Reference proteome</keyword>
<keyword evidence="7" id="KW-0547">Nucleotide-binding</keyword>
<comment type="catalytic activity">
    <reaction evidence="1">
        <text>ATP + protein L-histidine = ADP + protein N-phospho-L-histidine.</text>
        <dbReference type="EC" id="2.7.13.3"/>
    </reaction>
</comment>
<keyword evidence="4 14" id="KW-0597">Phosphoprotein</keyword>
<dbReference type="OrthoDB" id="9810730at2"/>
<dbReference type="InterPro" id="IPR004358">
    <property type="entry name" value="Sig_transdc_His_kin-like_C"/>
</dbReference>
<feature type="coiled-coil region" evidence="15">
    <location>
        <begin position="182"/>
        <end position="209"/>
    </location>
</feature>
<evidence type="ECO:0000256" key="13">
    <source>
        <dbReference type="ARBA" id="ARBA00023136"/>
    </source>
</evidence>
<evidence type="ECO:0000256" key="4">
    <source>
        <dbReference type="ARBA" id="ARBA00022553"/>
    </source>
</evidence>
<evidence type="ECO:0000256" key="9">
    <source>
        <dbReference type="ARBA" id="ARBA00022801"/>
    </source>
</evidence>
<dbReference type="SMART" id="SM00448">
    <property type="entry name" value="REC"/>
    <property type="match status" value="1"/>
</dbReference>
<dbReference type="SUPFAM" id="SSF47384">
    <property type="entry name" value="Homodimeric domain of signal transducing histidine kinase"/>
    <property type="match status" value="1"/>
</dbReference>
<evidence type="ECO:0000259" key="16">
    <source>
        <dbReference type="PROSITE" id="PS50109"/>
    </source>
</evidence>
<proteinExistence type="predicted"/>
<dbReference type="CDD" id="cd17546">
    <property type="entry name" value="REC_hyHK_CKI1_RcsC-like"/>
    <property type="match status" value="1"/>
</dbReference>
<dbReference type="InterPro" id="IPR036097">
    <property type="entry name" value="HisK_dim/P_sf"/>
</dbReference>
<dbReference type="RefSeq" id="WP_077313018.1">
    <property type="nucleotide sequence ID" value="NZ_AP024887.1"/>
</dbReference>
<sequence length="590" mass="67204">MNSEKVELLNETLLELERSKEREQRLAEENHVILATLSALSNADNKYQIFEELKKSLSRYIEFDNFVVISKSKSCSSFFTFLTSNSDFEGKQWRHTKKFQRVLDGEGIILFEPEEQEEFRYLSVELQQQLKSVLMTGIRAEASDSVLLLTGTRKGQFSIDTKATLLRFRPLLERAISDIEYKEELQQLVNIKTRELSIAQQQAEQANESKSQFLAMMSHELRTPLNAVLGLIDVLRQKSNVEQCTLLEQMENSAELLLIIINDILDLSRIEFGHFKLQCNWINLDKHLRHSLSYHEQLATEKHIQFDIEQSVDAISSYWLDPTRLTQIIYNVVGNAIKFTSEGKVSIQLTTHNQETLEIVVKDTGIGIEQSRLEQLFNPFIQADNSITRNYGGTGLGLTITKYLVDMMDGDIAIDSHLGQGTCFTIRIPLQSQKPSIEAVFDNLTMGQIPNASANHSIESLVSDIAENKKQPHHILVVEDTKTNQMVIKLLLTRLGYQVSLANNGLEAVDLLSSDHDYDLVFMDLSMPVMDGMEATRLIREKHILIPIIALTAHAMSQEKDGCMHVGMNDFVMKPIRTQDLTTILNQYLH</sequence>
<dbReference type="EMBL" id="FUFT01000002">
    <property type="protein sequence ID" value="SJL83113.1"/>
    <property type="molecule type" value="Genomic_DNA"/>
</dbReference>
<evidence type="ECO:0000256" key="5">
    <source>
        <dbReference type="ARBA" id="ARBA00022679"/>
    </source>
</evidence>
<evidence type="ECO:0000256" key="1">
    <source>
        <dbReference type="ARBA" id="ARBA00000085"/>
    </source>
</evidence>
<dbReference type="InterPro" id="IPR003594">
    <property type="entry name" value="HATPase_dom"/>
</dbReference>
<feature type="domain" description="Response regulatory" evidence="17">
    <location>
        <begin position="474"/>
        <end position="589"/>
    </location>
</feature>
<dbReference type="GO" id="GO:0016787">
    <property type="term" value="F:hydrolase activity"/>
    <property type="evidence" value="ECO:0007669"/>
    <property type="project" value="UniProtKB-KW"/>
</dbReference>
<dbReference type="InterPro" id="IPR005467">
    <property type="entry name" value="His_kinase_dom"/>
</dbReference>
<dbReference type="SMART" id="SM00387">
    <property type="entry name" value="HATPase_c"/>
    <property type="match status" value="1"/>
</dbReference>
<dbReference type="Proteomes" id="UP000189475">
    <property type="component" value="Unassembled WGS sequence"/>
</dbReference>
<dbReference type="CDD" id="cd16922">
    <property type="entry name" value="HATPase_EvgS-ArcB-TorS-like"/>
    <property type="match status" value="1"/>
</dbReference>
<evidence type="ECO:0000256" key="10">
    <source>
        <dbReference type="ARBA" id="ARBA00022840"/>
    </source>
</evidence>
<organism evidence="18 19">
    <name type="scientific">Vibrio palustris</name>
    <dbReference type="NCBI Taxonomy" id="1918946"/>
    <lineage>
        <taxon>Bacteria</taxon>
        <taxon>Pseudomonadati</taxon>
        <taxon>Pseudomonadota</taxon>
        <taxon>Gammaproteobacteria</taxon>
        <taxon>Vibrionales</taxon>
        <taxon>Vibrionaceae</taxon>
        <taxon>Vibrio</taxon>
    </lineage>
</organism>
<reference evidence="18 19" key="1">
    <citation type="submission" date="2017-02" db="EMBL/GenBank/DDBJ databases">
        <authorList>
            <person name="Peterson S.W."/>
        </authorList>
    </citation>
    <scope>NUCLEOTIDE SEQUENCE [LARGE SCALE GENOMIC DNA]</scope>
    <source>
        <strain evidence="18 19">CECT 9027</strain>
    </source>
</reference>
<comment type="subcellular location">
    <subcellularLocation>
        <location evidence="2">Membrane</location>
    </subcellularLocation>
</comment>
<keyword evidence="6" id="KW-0812">Transmembrane</keyword>
<dbReference type="InterPro" id="IPR003661">
    <property type="entry name" value="HisK_dim/P_dom"/>
</dbReference>
<evidence type="ECO:0000256" key="11">
    <source>
        <dbReference type="ARBA" id="ARBA00022989"/>
    </source>
</evidence>
<dbReference type="PANTHER" id="PTHR43047:SF64">
    <property type="entry name" value="HISTIDINE KINASE CONTAINING CHEY-HOMOLOGOUS RECEIVER DOMAIN AND PAS DOMAIN-RELATED"/>
    <property type="match status" value="1"/>
</dbReference>
<evidence type="ECO:0000256" key="15">
    <source>
        <dbReference type="SAM" id="Coils"/>
    </source>
</evidence>
<dbReference type="Gene3D" id="1.10.287.130">
    <property type="match status" value="1"/>
</dbReference>
<dbReference type="SMART" id="SM00388">
    <property type="entry name" value="HisKA"/>
    <property type="match status" value="1"/>
</dbReference>
<dbReference type="Gene3D" id="3.30.565.10">
    <property type="entry name" value="Histidine kinase-like ATPase, C-terminal domain"/>
    <property type="match status" value="1"/>
</dbReference>
<dbReference type="SUPFAM" id="SSF52172">
    <property type="entry name" value="CheY-like"/>
    <property type="match status" value="1"/>
</dbReference>
<evidence type="ECO:0000259" key="17">
    <source>
        <dbReference type="PROSITE" id="PS50110"/>
    </source>
</evidence>
<dbReference type="PRINTS" id="PR00344">
    <property type="entry name" value="BCTRLSENSOR"/>
</dbReference>
<evidence type="ECO:0000256" key="2">
    <source>
        <dbReference type="ARBA" id="ARBA00004370"/>
    </source>
</evidence>
<dbReference type="SUPFAM" id="SSF55874">
    <property type="entry name" value="ATPase domain of HSP90 chaperone/DNA topoisomerase II/histidine kinase"/>
    <property type="match status" value="1"/>
</dbReference>
<dbReference type="InterPro" id="IPR001789">
    <property type="entry name" value="Sig_transdc_resp-reg_receiver"/>
</dbReference>
<dbReference type="CDD" id="cd00082">
    <property type="entry name" value="HisKA"/>
    <property type="match status" value="1"/>
</dbReference>
<keyword evidence="9" id="KW-0378">Hydrolase</keyword>
<feature type="domain" description="Histidine kinase" evidence="16">
    <location>
        <begin position="216"/>
        <end position="432"/>
    </location>
</feature>
<keyword evidence="5 18" id="KW-0808">Transferase</keyword>
<gene>
    <name evidence="18" type="primary">luxQ_1</name>
    <name evidence="18" type="ORF">VPAL9027_01062</name>
</gene>
<name>A0A1R4B2I5_9VIBR</name>
<dbReference type="EC" id="2.7.13.3" evidence="3"/>
<evidence type="ECO:0000256" key="6">
    <source>
        <dbReference type="ARBA" id="ARBA00022692"/>
    </source>
</evidence>
<dbReference type="GO" id="GO:0016020">
    <property type="term" value="C:membrane"/>
    <property type="evidence" value="ECO:0007669"/>
    <property type="project" value="UniProtKB-SubCell"/>
</dbReference>
<evidence type="ECO:0000313" key="19">
    <source>
        <dbReference type="Proteomes" id="UP000189475"/>
    </source>
</evidence>
<dbReference type="Pfam" id="PF00512">
    <property type="entry name" value="HisKA"/>
    <property type="match status" value="1"/>
</dbReference>
<evidence type="ECO:0000313" key="18">
    <source>
        <dbReference type="EMBL" id="SJL83113.1"/>
    </source>
</evidence>
<dbReference type="STRING" id="1918946.VPAL9027_01062"/>
<keyword evidence="8 18" id="KW-0418">Kinase</keyword>
<dbReference type="PROSITE" id="PS50109">
    <property type="entry name" value="HIS_KIN"/>
    <property type="match status" value="1"/>
</dbReference>
<evidence type="ECO:0000256" key="8">
    <source>
        <dbReference type="ARBA" id="ARBA00022777"/>
    </source>
</evidence>
<keyword evidence="11" id="KW-1133">Transmembrane helix</keyword>
<dbReference type="Gene3D" id="3.40.50.2300">
    <property type="match status" value="1"/>
</dbReference>
<keyword evidence="10" id="KW-0067">ATP-binding</keyword>
<dbReference type="AlphaFoldDB" id="A0A1R4B2I5"/>